<evidence type="ECO:0000313" key="4">
    <source>
        <dbReference type="Proteomes" id="UP001144471"/>
    </source>
</evidence>
<dbReference type="EMBL" id="BSDY01000013">
    <property type="protein sequence ID" value="GLI57091.1"/>
    <property type="molecule type" value="Genomic_DNA"/>
</dbReference>
<dbReference type="SUPFAM" id="SSF53720">
    <property type="entry name" value="ALDH-like"/>
    <property type="match status" value="1"/>
</dbReference>
<evidence type="ECO:0000256" key="1">
    <source>
        <dbReference type="ARBA" id="ARBA00023002"/>
    </source>
</evidence>
<dbReference type="PANTHER" id="PTHR11699">
    <property type="entry name" value="ALDEHYDE DEHYDROGENASE-RELATED"/>
    <property type="match status" value="1"/>
</dbReference>
<dbReference type="Proteomes" id="UP001144471">
    <property type="component" value="Unassembled WGS sequence"/>
</dbReference>
<gene>
    <name evidence="3" type="primary">sucD</name>
    <name evidence="3" type="ORF">PM10SUCC1_26050</name>
</gene>
<dbReference type="RefSeq" id="WP_281836553.1">
    <property type="nucleotide sequence ID" value="NZ_BSDY01000013.1"/>
</dbReference>
<proteinExistence type="predicted"/>
<dbReference type="Gene3D" id="3.40.605.10">
    <property type="entry name" value="Aldehyde Dehydrogenase, Chain A, domain 1"/>
    <property type="match status" value="1"/>
</dbReference>
<dbReference type="Pfam" id="PF00171">
    <property type="entry name" value="Aldedh"/>
    <property type="match status" value="1"/>
</dbReference>
<dbReference type="GO" id="GO:0016620">
    <property type="term" value="F:oxidoreductase activity, acting on the aldehyde or oxo group of donors, NAD or NADP as acceptor"/>
    <property type="evidence" value="ECO:0007669"/>
    <property type="project" value="InterPro"/>
</dbReference>
<protein>
    <submittedName>
        <fullName evidence="3">Succinate-semialdehyde dehydrogenase</fullName>
    </submittedName>
</protein>
<feature type="domain" description="Aldehyde dehydrogenase" evidence="2">
    <location>
        <begin position="5"/>
        <end position="266"/>
    </location>
</feature>
<name>A0A9W6LN91_9FUSO</name>
<organism evidence="3 4">
    <name type="scientific">Propionigenium maris DSM 9537</name>
    <dbReference type="NCBI Taxonomy" id="1123000"/>
    <lineage>
        <taxon>Bacteria</taxon>
        <taxon>Fusobacteriati</taxon>
        <taxon>Fusobacteriota</taxon>
        <taxon>Fusobacteriia</taxon>
        <taxon>Fusobacteriales</taxon>
        <taxon>Fusobacteriaceae</taxon>
        <taxon>Propionigenium</taxon>
    </lineage>
</organism>
<dbReference type="Gene3D" id="3.40.309.10">
    <property type="entry name" value="Aldehyde Dehydrogenase, Chain A, domain 2"/>
    <property type="match status" value="1"/>
</dbReference>
<evidence type="ECO:0000313" key="3">
    <source>
        <dbReference type="EMBL" id="GLI57091.1"/>
    </source>
</evidence>
<accession>A0A9W6LN91</accession>
<evidence type="ECO:0000259" key="2">
    <source>
        <dbReference type="Pfam" id="PF00171"/>
    </source>
</evidence>
<keyword evidence="1" id="KW-0560">Oxidoreductase</keyword>
<dbReference type="InterPro" id="IPR016163">
    <property type="entry name" value="Ald_DH_C"/>
</dbReference>
<dbReference type="InterPro" id="IPR016162">
    <property type="entry name" value="Ald_DH_N"/>
</dbReference>
<dbReference type="AlphaFoldDB" id="A0A9W6LN91"/>
<keyword evidence="4" id="KW-1185">Reference proteome</keyword>
<sequence>MDSKNYINNLIEKAQKAQEKLATYSQEELDAIVKIIGKTVYDNAEELAEMAVVETRMGVYEDKVAKNRGKSKNIWNNLKDKKTVGIIDRDLEKNLVMVGKPIGVVGAVTPTTNPIVTPMCNAMFAIKGGNSIIIAPHPRSKKCTVETVKRINDAIRSQGIRCPEDAIQAIPEPSLEYTNLLMNSVDVVIATGGMGMVKAAYSSGKPSFGVGAGNVQVIVDEDANFHDAAAKIISGRKFDNGIICSGEQSVIAPKNKYNEVIQAMVDNGAYYTEDEEIIAKFRDTIFVDGHMNKNVVGQSVEKIATMAGVEVPKEAKVIILKTHSANELDDLCKEKMCPVLSSFEYDKIEDAIAIAQRNLDLEGKGHTASIHSNNLENIELVGKNLTVSRLVVNAPSSLTAGGSMQNGFAPTTTLGCGTWGNNIISENLDYKHLINISRIGLIREDVVIPTDEEIWG</sequence>
<comment type="caution">
    <text evidence="3">The sequence shown here is derived from an EMBL/GenBank/DDBJ whole genome shotgun (WGS) entry which is preliminary data.</text>
</comment>
<dbReference type="InterPro" id="IPR016161">
    <property type="entry name" value="Ald_DH/histidinol_DH"/>
</dbReference>
<dbReference type="InterPro" id="IPR015590">
    <property type="entry name" value="Aldehyde_DH_dom"/>
</dbReference>
<dbReference type="CDD" id="cd07122">
    <property type="entry name" value="ALDH_F20_ACDH"/>
    <property type="match status" value="1"/>
</dbReference>
<reference evidence="3" key="1">
    <citation type="submission" date="2022-12" db="EMBL/GenBank/DDBJ databases">
        <title>Reference genome sequencing for broad-spectrum identification of bacterial and archaeal isolates by mass spectrometry.</title>
        <authorList>
            <person name="Sekiguchi Y."/>
            <person name="Tourlousse D.M."/>
        </authorList>
    </citation>
    <scope>NUCLEOTIDE SEQUENCE</scope>
    <source>
        <strain evidence="3">10succ1</strain>
    </source>
</reference>